<feature type="compositionally biased region" description="Low complexity" evidence="1">
    <location>
        <begin position="204"/>
        <end position="219"/>
    </location>
</feature>
<organism evidence="4 5">
    <name type="scientific">Lachnellula cervina</name>
    <dbReference type="NCBI Taxonomy" id="1316786"/>
    <lineage>
        <taxon>Eukaryota</taxon>
        <taxon>Fungi</taxon>
        <taxon>Dikarya</taxon>
        <taxon>Ascomycota</taxon>
        <taxon>Pezizomycotina</taxon>
        <taxon>Leotiomycetes</taxon>
        <taxon>Helotiales</taxon>
        <taxon>Lachnaceae</taxon>
        <taxon>Lachnellula</taxon>
    </lineage>
</organism>
<keyword evidence="5" id="KW-1185">Reference proteome</keyword>
<dbReference type="AlphaFoldDB" id="A0A7D8UN60"/>
<comment type="caution">
    <text evidence="4">The sequence shown here is derived from an EMBL/GenBank/DDBJ whole genome shotgun (WGS) entry which is preliminary data.</text>
</comment>
<dbReference type="InterPro" id="IPR024642">
    <property type="entry name" value="SUZ-C"/>
</dbReference>
<dbReference type="OrthoDB" id="5422283at2759"/>
<evidence type="ECO:0000256" key="1">
    <source>
        <dbReference type="SAM" id="MobiDB-lite"/>
    </source>
</evidence>
<accession>A0A7D8UN60</accession>
<evidence type="ECO:0000259" key="3">
    <source>
        <dbReference type="PROSITE" id="PS51938"/>
    </source>
</evidence>
<evidence type="ECO:0000259" key="2">
    <source>
        <dbReference type="PROSITE" id="PS51673"/>
    </source>
</evidence>
<dbReference type="PROSITE" id="PS51938">
    <property type="entry name" value="SUZ_C"/>
    <property type="match status" value="1"/>
</dbReference>
<evidence type="ECO:0000313" key="4">
    <source>
        <dbReference type="EMBL" id="TVY52867.1"/>
    </source>
</evidence>
<dbReference type="InterPro" id="IPR024771">
    <property type="entry name" value="SUZ"/>
</dbReference>
<dbReference type="Proteomes" id="UP000481288">
    <property type="component" value="Unassembled WGS sequence"/>
</dbReference>
<name>A0A7D8UN60_9HELO</name>
<evidence type="ECO:0000313" key="5">
    <source>
        <dbReference type="Proteomes" id="UP000481288"/>
    </source>
</evidence>
<feature type="region of interest" description="Disordered" evidence="1">
    <location>
        <begin position="149"/>
        <end position="304"/>
    </location>
</feature>
<dbReference type="PROSITE" id="PS51673">
    <property type="entry name" value="SUZ"/>
    <property type="match status" value="1"/>
</dbReference>
<feature type="domain" description="SUZ-C" evidence="3">
    <location>
        <begin position="255"/>
        <end position="300"/>
    </location>
</feature>
<gene>
    <name evidence="4" type="ORF">LCER1_G003095</name>
</gene>
<feature type="domain" description="SUZ" evidence="2">
    <location>
        <begin position="140"/>
        <end position="207"/>
    </location>
</feature>
<dbReference type="EMBL" id="QGMG01000537">
    <property type="protein sequence ID" value="TVY52867.1"/>
    <property type="molecule type" value="Genomic_DNA"/>
</dbReference>
<reference evidence="4 5" key="1">
    <citation type="submission" date="2018-05" db="EMBL/GenBank/DDBJ databases">
        <title>Whole genome sequencing for identification of molecular markers to develop diagnostic detection tools for the regulated plant pathogen Lachnellula willkommii.</title>
        <authorList>
            <person name="Giroux E."/>
            <person name="Bilodeau G."/>
        </authorList>
    </citation>
    <scope>NUCLEOTIDE SEQUENCE [LARGE SCALE GENOMIC DNA]</scope>
    <source>
        <strain evidence="4 5">CBS 625.97</strain>
    </source>
</reference>
<protein>
    <submittedName>
        <fullName evidence="4">Uncharacterized protein</fullName>
    </submittedName>
</protein>
<proteinExistence type="predicted"/>
<sequence length="304" mass="33357">MTVPTCTRVQVQGAQASSKLLPHIHQHAASVSDPIPSLPSYTTKFQRTTRHKMSKKAAVPDAWDDDWEAIADRADETAAVEAQEETIKVSKAERLARHAETNKKIWDSAEEPETFHFLAAKEDKVPLRTEFKPQLKVLSRKPAPKVVQRLDPVTGLAKLTVEDEDDEEEEGKDKPTVEELRIKAQREREEKQRRYDEARARILGTPSGTSSPGTTTPPEGGRGKGRGRGGGAEIRRPNSQGGPKELFDPNYTPKSGGVNIQKRNGETSSRSGASTPRDDDQIIRAPKGPDGSGKGFAKRGGKKT</sequence>
<feature type="compositionally biased region" description="Basic and acidic residues" evidence="1">
    <location>
        <begin position="171"/>
        <end position="200"/>
    </location>
</feature>